<sequence length="194" mass="20818">MSSKGGSPYNPQTTPKYLQDFSKALAGEVRILLAEVGKLRDERSQLQNEIAELMALKSKHGGALPPWQGQGMGMAIEGPPPMMGMPEDALALVPPPPEEQIQARPGWRTVHKKAERRPRKAIAAPPPPSAPTPPPHMHGHYGHEPPQSSMPAWAQWRPNPLLAPTPLVAPSRMAATPPPRPGLFGATTPPPGGR</sequence>
<organism evidence="3 4">
    <name type="scientific">Ephemerocybe angulata</name>
    <dbReference type="NCBI Taxonomy" id="980116"/>
    <lineage>
        <taxon>Eukaryota</taxon>
        <taxon>Fungi</taxon>
        <taxon>Dikarya</taxon>
        <taxon>Basidiomycota</taxon>
        <taxon>Agaricomycotina</taxon>
        <taxon>Agaricomycetes</taxon>
        <taxon>Agaricomycetidae</taxon>
        <taxon>Agaricales</taxon>
        <taxon>Agaricineae</taxon>
        <taxon>Psathyrellaceae</taxon>
        <taxon>Ephemerocybe</taxon>
    </lineage>
</organism>
<evidence type="ECO:0000313" key="3">
    <source>
        <dbReference type="EMBL" id="KAF5320546.1"/>
    </source>
</evidence>
<feature type="coiled-coil region" evidence="1">
    <location>
        <begin position="29"/>
        <end position="59"/>
    </location>
</feature>
<name>A0A8H5F1W4_9AGAR</name>
<dbReference type="OrthoDB" id="2507336at2759"/>
<evidence type="ECO:0000256" key="2">
    <source>
        <dbReference type="SAM" id="MobiDB-lite"/>
    </source>
</evidence>
<keyword evidence="1" id="KW-0175">Coiled coil</keyword>
<protein>
    <submittedName>
        <fullName evidence="3">Uncharacterized protein</fullName>
    </submittedName>
</protein>
<evidence type="ECO:0000313" key="4">
    <source>
        <dbReference type="Proteomes" id="UP000541558"/>
    </source>
</evidence>
<feature type="compositionally biased region" description="Basic residues" evidence="2">
    <location>
        <begin position="109"/>
        <end position="120"/>
    </location>
</feature>
<gene>
    <name evidence="3" type="ORF">D9611_010787</name>
</gene>
<proteinExistence type="predicted"/>
<reference evidence="3 4" key="1">
    <citation type="journal article" date="2020" name="ISME J.">
        <title>Uncovering the hidden diversity of litter-decomposition mechanisms in mushroom-forming fungi.</title>
        <authorList>
            <person name="Floudas D."/>
            <person name="Bentzer J."/>
            <person name="Ahren D."/>
            <person name="Johansson T."/>
            <person name="Persson P."/>
            <person name="Tunlid A."/>
        </authorList>
    </citation>
    <scope>NUCLEOTIDE SEQUENCE [LARGE SCALE GENOMIC DNA]</scope>
    <source>
        <strain evidence="3 4">CBS 175.51</strain>
    </source>
</reference>
<dbReference type="AlphaFoldDB" id="A0A8H5F1W4"/>
<evidence type="ECO:0000256" key="1">
    <source>
        <dbReference type="SAM" id="Coils"/>
    </source>
</evidence>
<comment type="caution">
    <text evidence="3">The sequence shown here is derived from an EMBL/GenBank/DDBJ whole genome shotgun (WGS) entry which is preliminary data.</text>
</comment>
<feature type="region of interest" description="Disordered" evidence="2">
    <location>
        <begin position="61"/>
        <end position="157"/>
    </location>
</feature>
<dbReference type="Proteomes" id="UP000541558">
    <property type="component" value="Unassembled WGS sequence"/>
</dbReference>
<feature type="region of interest" description="Disordered" evidence="2">
    <location>
        <begin position="169"/>
        <end position="194"/>
    </location>
</feature>
<dbReference type="EMBL" id="JAACJK010000169">
    <property type="protein sequence ID" value="KAF5320546.1"/>
    <property type="molecule type" value="Genomic_DNA"/>
</dbReference>
<keyword evidence="4" id="KW-1185">Reference proteome</keyword>
<feature type="compositionally biased region" description="Pro residues" evidence="2">
    <location>
        <begin position="124"/>
        <end position="136"/>
    </location>
</feature>
<accession>A0A8H5F1W4</accession>